<organism evidence="2 3">
    <name type="scientific">Sphingomonas psychrotolerans</name>
    <dbReference type="NCBI Taxonomy" id="1327635"/>
    <lineage>
        <taxon>Bacteria</taxon>
        <taxon>Pseudomonadati</taxon>
        <taxon>Pseudomonadota</taxon>
        <taxon>Alphaproteobacteria</taxon>
        <taxon>Sphingomonadales</taxon>
        <taxon>Sphingomonadaceae</taxon>
        <taxon>Sphingomonas</taxon>
    </lineage>
</organism>
<feature type="domain" description="GAF" evidence="1">
    <location>
        <begin position="66"/>
        <end position="128"/>
    </location>
</feature>
<proteinExistence type="predicted"/>
<dbReference type="InterPro" id="IPR003018">
    <property type="entry name" value="GAF"/>
</dbReference>
<dbReference type="KEGG" id="sphc:CVN68_21325"/>
<sequence length="138" mass="14507">MADDGLNPAGAVASARLAELVQLTLAADGAIIDLRAYAERQRALGAPERLKTAGILLAGGEAELSETLLWRIADPVEAGASGFQSYACVPLHDLDGAPLGRIVAIQRGQRLFDGHDLKILRTVADIVADLTRQPQLAS</sequence>
<protein>
    <recommendedName>
        <fullName evidence="1">GAF domain-containing protein</fullName>
    </recommendedName>
</protein>
<dbReference type="Proteomes" id="UP000229081">
    <property type="component" value="Chromosome"/>
</dbReference>
<dbReference type="OrthoDB" id="7566307at2"/>
<dbReference type="Gene3D" id="3.30.450.40">
    <property type="match status" value="1"/>
</dbReference>
<dbReference type="RefSeq" id="WP_100283971.1">
    <property type="nucleotide sequence ID" value="NZ_CP024923.1"/>
</dbReference>
<dbReference type="Pfam" id="PF01590">
    <property type="entry name" value="GAF"/>
    <property type="match status" value="1"/>
</dbReference>
<name>A0A2K8MJW6_9SPHN</name>
<dbReference type="InterPro" id="IPR029016">
    <property type="entry name" value="GAF-like_dom_sf"/>
</dbReference>
<keyword evidence="3" id="KW-1185">Reference proteome</keyword>
<dbReference type="SUPFAM" id="SSF55781">
    <property type="entry name" value="GAF domain-like"/>
    <property type="match status" value="1"/>
</dbReference>
<evidence type="ECO:0000259" key="1">
    <source>
        <dbReference type="Pfam" id="PF01590"/>
    </source>
</evidence>
<gene>
    <name evidence="2" type="ORF">CVN68_21325</name>
</gene>
<accession>A0A2K8MJW6</accession>
<dbReference type="AlphaFoldDB" id="A0A2K8MJW6"/>
<reference evidence="2 3" key="1">
    <citation type="submission" date="2017-11" db="EMBL/GenBank/DDBJ databases">
        <title>Complete genome sequence of Sphingomonas sp. Strain Cra20, a psychrotolerant potential plant growth promoting rhizobacteria.</title>
        <authorList>
            <person name="Luo Y."/>
        </authorList>
    </citation>
    <scope>NUCLEOTIDE SEQUENCE [LARGE SCALE GENOMIC DNA]</scope>
    <source>
        <strain evidence="2 3">Cra20</strain>
    </source>
</reference>
<evidence type="ECO:0000313" key="3">
    <source>
        <dbReference type="Proteomes" id="UP000229081"/>
    </source>
</evidence>
<evidence type="ECO:0000313" key="2">
    <source>
        <dbReference type="EMBL" id="ATY34182.1"/>
    </source>
</evidence>
<dbReference type="EMBL" id="CP024923">
    <property type="protein sequence ID" value="ATY34182.1"/>
    <property type="molecule type" value="Genomic_DNA"/>
</dbReference>